<keyword evidence="2" id="KW-1185">Reference proteome</keyword>
<evidence type="ECO:0000313" key="2">
    <source>
        <dbReference type="Proteomes" id="UP000484015"/>
    </source>
</evidence>
<dbReference type="EMBL" id="WNLA01000005">
    <property type="protein sequence ID" value="MTW02647.1"/>
    <property type="molecule type" value="Genomic_DNA"/>
</dbReference>
<reference evidence="1 2" key="1">
    <citation type="submission" date="2019-11" db="EMBL/GenBank/DDBJ databases">
        <title>Type strains purchased from KCTC, JCM and DSMZ.</title>
        <authorList>
            <person name="Lu H."/>
        </authorList>
    </citation>
    <scope>NUCLEOTIDE SEQUENCE [LARGE SCALE GENOMIC DNA]</scope>
    <source>
        <strain evidence="1 2">KCTC 42409</strain>
    </source>
</reference>
<gene>
    <name evidence="1" type="ORF">GM668_11190</name>
</gene>
<dbReference type="AlphaFoldDB" id="A0A6L6PYL1"/>
<accession>A0A6L6PYL1</accession>
<proteinExistence type="predicted"/>
<name>A0A6L6PYL1_9BURK</name>
<comment type="caution">
    <text evidence="1">The sequence shown here is derived from an EMBL/GenBank/DDBJ whole genome shotgun (WGS) entry which is preliminary data.</text>
</comment>
<evidence type="ECO:0000313" key="1">
    <source>
        <dbReference type="EMBL" id="MTW02647.1"/>
    </source>
</evidence>
<protein>
    <submittedName>
        <fullName evidence="1">Uncharacterized protein</fullName>
    </submittedName>
</protein>
<dbReference type="RefSeq" id="WP_155439027.1">
    <property type="nucleotide sequence ID" value="NZ_WNLA01000005.1"/>
</dbReference>
<dbReference type="Proteomes" id="UP000484015">
    <property type="component" value="Unassembled WGS sequence"/>
</dbReference>
<sequence length="404" mass="44846">MSESDPAAPGELATAPVAPPAADPFAELHAGFDDMFNNTVRIPGQDAWIILCGYNIGETSEFCALADAFVQQHGHGIILLVRPAHVAVARMYGHRFLKVLVLQDDIMQAVLRSNYIPQDRFEINKPMSACWIDRGFRHSDGVKYLGSHYPGRGGISETDMQRFVLRLPWNAKLEAPRIRVDWERAAMQQALDLGLRMGRSVLLCPINNSAKRFPQIFWDTVAARLIERGYMVFTNMGGLNEFNGIANMPIPGTTAVSLPIEQVIPFAHLAGRMITGGNGMSFLTMLGSWKTFRITQILPTTKDASFTTSSMGARSKHPSREASLISAFQYLSPELCIDAPLSEFLLPFDESDDEMVRLARVVADEDTSDPSYIERRECNGKRYIDEHAGWLRELTTAPEQAPGG</sequence>
<organism evidence="1 2">
    <name type="scientific">Pseudoduganella ginsengisoli</name>
    <dbReference type="NCBI Taxonomy" id="1462440"/>
    <lineage>
        <taxon>Bacteria</taxon>
        <taxon>Pseudomonadati</taxon>
        <taxon>Pseudomonadota</taxon>
        <taxon>Betaproteobacteria</taxon>
        <taxon>Burkholderiales</taxon>
        <taxon>Oxalobacteraceae</taxon>
        <taxon>Telluria group</taxon>
        <taxon>Pseudoduganella</taxon>
    </lineage>
</organism>
<dbReference type="OrthoDB" id="9149959at2"/>